<dbReference type="GO" id="GO:0042720">
    <property type="term" value="C:mitochondrial inner membrane peptidase complex"/>
    <property type="evidence" value="ECO:0007669"/>
    <property type="project" value="InterPro"/>
</dbReference>
<comment type="caution">
    <text evidence="2">The sequence shown here is derived from an EMBL/GenBank/DDBJ whole genome shotgun (WGS) entry which is preliminary data.</text>
</comment>
<sequence length="162" mass="18025">MKTKNRNHAGGRNPREDIKNSPHPTSDSAPSPALSFPNPQPSFLSTTPSVSQSQFPPCSVLPQVLLNSPFFLPKKMPPSISPFHPADLEAKTKILPSGKLRKPENQHQLNKCKLQELVQFDCEVKGHKKHKNGIVVCAPIVRVFRRCKDGLTVETTAWETEN</sequence>
<accession>A0A4S8XE57</accession>
<dbReference type="AlphaFoldDB" id="A0A4S8XE57"/>
<dbReference type="Proteomes" id="UP000310687">
    <property type="component" value="Unassembled WGS sequence"/>
</dbReference>
<evidence type="ECO:0000313" key="2">
    <source>
        <dbReference type="EMBL" id="THW35985.1"/>
    </source>
</evidence>
<evidence type="ECO:0000313" key="3">
    <source>
        <dbReference type="Proteomes" id="UP000310687"/>
    </source>
</evidence>
<evidence type="ECO:0000256" key="1">
    <source>
        <dbReference type="SAM" id="MobiDB-lite"/>
    </source>
</evidence>
<dbReference type="EMBL" id="QZAL01000146">
    <property type="protein sequence ID" value="THW35985.1"/>
    <property type="molecule type" value="Genomic_DNA"/>
</dbReference>
<dbReference type="Pfam" id="PF11093">
    <property type="entry name" value="Mitochondr_Som1"/>
    <property type="match status" value="1"/>
</dbReference>
<proteinExistence type="predicted"/>
<reference evidence="2 3" key="1">
    <citation type="submission" date="2018-10" db="EMBL/GenBank/DDBJ databases">
        <title>Fifty Aureobasidium pullulans genomes reveal a recombining polyextremotolerant generalist.</title>
        <authorList>
            <person name="Gostincar C."/>
            <person name="Turk M."/>
            <person name="Zajc J."/>
            <person name="Gunde-Cimerman N."/>
        </authorList>
    </citation>
    <scope>NUCLEOTIDE SEQUENCE [LARGE SCALE GENOMIC DNA]</scope>
    <source>
        <strain evidence="2 3">EXF-11013</strain>
    </source>
</reference>
<feature type="region of interest" description="Disordered" evidence="1">
    <location>
        <begin position="1"/>
        <end position="55"/>
    </location>
</feature>
<name>A0A4S8XE57_AURPU</name>
<gene>
    <name evidence="2" type="ORF">D6D22_07877</name>
</gene>
<protein>
    <submittedName>
        <fullName evidence="2">Uncharacterized protein</fullName>
    </submittedName>
</protein>
<dbReference type="InterPro" id="IPR024645">
    <property type="entry name" value="Mitochondr_Som1"/>
</dbReference>
<organism evidence="2 3">
    <name type="scientific">Aureobasidium pullulans</name>
    <name type="common">Black yeast</name>
    <name type="synonym">Pullularia pullulans</name>
    <dbReference type="NCBI Taxonomy" id="5580"/>
    <lineage>
        <taxon>Eukaryota</taxon>
        <taxon>Fungi</taxon>
        <taxon>Dikarya</taxon>
        <taxon>Ascomycota</taxon>
        <taxon>Pezizomycotina</taxon>
        <taxon>Dothideomycetes</taxon>
        <taxon>Dothideomycetidae</taxon>
        <taxon>Dothideales</taxon>
        <taxon>Saccotheciaceae</taxon>
        <taxon>Aureobasidium</taxon>
    </lineage>
</organism>
<feature type="compositionally biased region" description="Polar residues" evidence="1">
    <location>
        <begin position="41"/>
        <end position="55"/>
    </location>
</feature>